<organism evidence="1 2">
    <name type="scientific">Microcystis novacekii Mn_MB_F_20050700_S1D</name>
    <dbReference type="NCBI Taxonomy" id="2486266"/>
    <lineage>
        <taxon>Bacteria</taxon>
        <taxon>Bacillati</taxon>
        <taxon>Cyanobacteriota</taxon>
        <taxon>Cyanophyceae</taxon>
        <taxon>Oscillatoriophycideae</taxon>
        <taxon>Chroococcales</taxon>
        <taxon>Microcystaceae</taxon>
        <taxon>Microcystis</taxon>
    </lineage>
</organism>
<reference evidence="1 2" key="1">
    <citation type="submission" date="2019-01" db="EMBL/GenBank/DDBJ databases">
        <title>Coherence of Microcystis species and biogeography revealed through population genomics.</title>
        <authorList>
            <person name="Perez-Carrascal O.M."/>
            <person name="Terrat Y."/>
            <person name="Giani A."/>
            <person name="Fortin N."/>
            <person name="Tromas N."/>
            <person name="Shapiro B.J."/>
        </authorList>
    </citation>
    <scope>NUCLEOTIDE SEQUENCE [LARGE SCALE GENOMIC DNA]</scope>
    <source>
        <strain evidence="1">Mn_MB_F_20050700_S1D</strain>
    </source>
</reference>
<comment type="caution">
    <text evidence="1">The sequence shown here is derived from an EMBL/GenBank/DDBJ whole genome shotgun (WGS) entry which is preliminary data.</text>
</comment>
<dbReference type="SUPFAM" id="SSF63724">
    <property type="entry name" value="Cytolysin/lectin"/>
    <property type="match status" value="1"/>
</dbReference>
<protein>
    <submittedName>
        <fullName evidence="1">Uncharacterized protein</fullName>
    </submittedName>
</protein>
<evidence type="ECO:0000313" key="2">
    <source>
        <dbReference type="Proteomes" id="UP000319191"/>
    </source>
</evidence>
<dbReference type="EMBL" id="SFAV01000343">
    <property type="protein sequence ID" value="TRU81110.1"/>
    <property type="molecule type" value="Genomic_DNA"/>
</dbReference>
<proteinExistence type="predicted"/>
<dbReference type="Proteomes" id="UP000319191">
    <property type="component" value="Unassembled WGS sequence"/>
</dbReference>
<sequence length="207" mass="22255">MSLGIALGIIDTVVGIAGSTATVASYLESTNAEKSIIVSISNHTVHGMYGGQIKLHSGQGMDILASNISSGQTFVYAANNRPGMREGVKGVITYKTYTPGANNTNNPSCTICVFFENPYSSNNGTLLTRFNVQADYNVNEASNTSLVNWIDQGSKNAADHWEVYDTWAENNGGSHYWVEAYMTNANPAKLEIHIHGRGNNDIGQNAT</sequence>
<gene>
    <name evidence="1" type="ORF">EWV54_24560</name>
</gene>
<accession>A0A552ICC4</accession>
<dbReference type="PANTHER" id="PTHR40388">
    <property type="entry name" value="BRYOPORIN"/>
    <property type="match status" value="1"/>
</dbReference>
<dbReference type="InterPro" id="IPR015926">
    <property type="entry name" value="Cytolysin/lectin"/>
</dbReference>
<dbReference type="PANTHER" id="PTHR40388:SF1">
    <property type="entry name" value="BRYOPORIN"/>
    <property type="match status" value="1"/>
</dbReference>
<dbReference type="InterPro" id="IPR050677">
    <property type="entry name" value="Actinoporin_PFT"/>
</dbReference>
<evidence type="ECO:0000313" key="1">
    <source>
        <dbReference type="EMBL" id="TRU81110.1"/>
    </source>
</evidence>
<dbReference type="Gene3D" id="2.60.270.20">
    <property type="entry name" value="Cytolysin/lectin"/>
    <property type="match status" value="1"/>
</dbReference>
<dbReference type="AlphaFoldDB" id="A0A552ICC4"/>
<name>A0A552ICC4_9CHRO</name>